<proteinExistence type="predicted"/>
<protein>
    <submittedName>
        <fullName evidence="3">Tetratricopeptide (TPR) repeat protein</fullName>
    </submittedName>
</protein>
<feature type="signal peptide" evidence="2">
    <location>
        <begin position="1"/>
        <end position="17"/>
    </location>
</feature>
<comment type="caution">
    <text evidence="3">The sequence shown here is derived from an EMBL/GenBank/DDBJ whole genome shotgun (WGS) entry which is preliminary data.</text>
</comment>
<sequence length="515" mass="57057">MLLLLVAMLVMPAAAQAKWLEASSAHFVIYANDTEEELRQFSDQLERYHSGMAFLLNAGKEPPSPSNRVTIFVVKNEREVRKLARDNSGFVYAFYKPRAGASIAVTPRVNTGTGRLDFSMIALLHEYTHHFLYSIAQFPWPLWFMEGSAEFFASAQFSRDGTVMLGMPARHRAAELFYVPDVTARDLLDPESYEKKKNRRGYDAYYGKSWLLYHYLSLEKSRSGQLKKYLSLLQSGKRSVDAAQEAFGDLDVLERYVAQYMKRPRLSYIHLSPAVIQASPVALRELSDGEAAIMPIRIRSQLGVTEEEAGQIFTESKAIAARYPGDAAVLTALAEAAHDAGDDDAAIRAADAALAIDPRQVNAYVQKGLSLFRKAEKAEDAESAYRAARAPFLALNKLENDHPLPLVYYYLAFVGQGVTPTDTAVQALQRAVELAPFDLGLRQQLAFQQIRDKHYDAAVVTLGPVAYNPHGGSGSAFARRVIDRLTSGENLEDFDPSSLEEDSPADEGAEGAPEE</sequence>
<dbReference type="InterPro" id="IPR011990">
    <property type="entry name" value="TPR-like_helical_dom_sf"/>
</dbReference>
<reference evidence="3 4" key="1">
    <citation type="submission" date="2020-08" db="EMBL/GenBank/DDBJ databases">
        <title>Exploring microbial biodiversity for novel pathways involved in the catabolism of aromatic compounds derived from lignin.</title>
        <authorList>
            <person name="Elkins J."/>
        </authorList>
    </citation>
    <scope>NUCLEOTIDE SEQUENCE [LARGE SCALE GENOMIC DNA]</scope>
    <source>
        <strain evidence="3 4">B1D3A</strain>
    </source>
</reference>
<keyword evidence="4" id="KW-1185">Reference proteome</keyword>
<feature type="chain" id="PRO_5046423389" evidence="2">
    <location>
        <begin position="18"/>
        <end position="515"/>
    </location>
</feature>
<organism evidence="3 4">
    <name type="scientific">Sphingobium lignivorans</name>
    <dbReference type="NCBI Taxonomy" id="2735886"/>
    <lineage>
        <taxon>Bacteria</taxon>
        <taxon>Pseudomonadati</taxon>
        <taxon>Pseudomonadota</taxon>
        <taxon>Alphaproteobacteria</taxon>
        <taxon>Sphingomonadales</taxon>
        <taxon>Sphingomonadaceae</taxon>
        <taxon>Sphingobium</taxon>
    </lineage>
</organism>
<evidence type="ECO:0000256" key="2">
    <source>
        <dbReference type="SAM" id="SignalP"/>
    </source>
</evidence>
<dbReference type="Gene3D" id="1.25.40.10">
    <property type="entry name" value="Tetratricopeptide repeat domain"/>
    <property type="match status" value="1"/>
</dbReference>
<feature type="region of interest" description="Disordered" evidence="1">
    <location>
        <begin position="488"/>
        <end position="515"/>
    </location>
</feature>
<name>A0ABR6NAN3_9SPHN</name>
<accession>A0ABR6NAN3</accession>
<feature type="compositionally biased region" description="Acidic residues" evidence="1">
    <location>
        <begin position="490"/>
        <end position="515"/>
    </location>
</feature>
<gene>
    <name evidence="3" type="ORF">HNP60_000308</name>
</gene>
<dbReference type="SUPFAM" id="SSF48452">
    <property type="entry name" value="TPR-like"/>
    <property type="match status" value="1"/>
</dbReference>
<evidence type="ECO:0000256" key="1">
    <source>
        <dbReference type="SAM" id="MobiDB-lite"/>
    </source>
</evidence>
<keyword evidence="2" id="KW-0732">Signal</keyword>
<evidence type="ECO:0000313" key="4">
    <source>
        <dbReference type="Proteomes" id="UP001138540"/>
    </source>
</evidence>
<evidence type="ECO:0000313" key="3">
    <source>
        <dbReference type="EMBL" id="MBB5984334.1"/>
    </source>
</evidence>
<dbReference type="Proteomes" id="UP001138540">
    <property type="component" value="Unassembled WGS sequence"/>
</dbReference>
<dbReference type="EMBL" id="JACHKA010000001">
    <property type="protein sequence ID" value="MBB5984334.1"/>
    <property type="molecule type" value="Genomic_DNA"/>
</dbReference>